<gene>
    <name evidence="3" type="ORF">PBT88_14130</name>
</gene>
<sequence>MPHTLHAPRARAAAMAKRMTDAARAFPLACRMPAAVRWRPFLVGGSVLVSWSATASASVAETVATNPPGIDDATPPAAVPPADRQPARFDIRSARKRLEDDGFKFQLNYTSEVAGNLTGGAHRDTTEAGQFVFGATVDTDKAFGWKGGTFQFTISRRRGVNLSDKAGLDTLFAPQEVYGRGSTFRLTEFYLRQNFGIVDVEAGRLTMSELFGTLPCEFENLSFCGNQPGDMVGDYWYNYPIGQWGAWAKIHPGSVYLAVGAYAYNPNDLKRGIALSHGGTQGVTTPVEFGWTPRLGPSGLPGLYRIGAWYSTAHGDDVLDGEDGRPIGISGLPAERRSGRYGGYVLLTQQLTGRFTIDANGTAHTTQGLKIQANFTQMDRRTARLNSQLALWTTFVGPIKARPLDEIGFAIGRNGLNRRATEETALETPGTKRPRAEYPMELFYAVRLAPWLSVSPNVQYIVDPGGYEQARNVAVLGLKTGLSL</sequence>
<evidence type="ECO:0000313" key="3">
    <source>
        <dbReference type="EMBL" id="WBO21318.1"/>
    </source>
</evidence>
<dbReference type="Pfam" id="PF04966">
    <property type="entry name" value="OprB"/>
    <property type="match status" value="1"/>
</dbReference>
<proteinExistence type="inferred from homology"/>
<evidence type="ECO:0000256" key="1">
    <source>
        <dbReference type="ARBA" id="ARBA00008769"/>
    </source>
</evidence>
<dbReference type="InterPro" id="IPR007049">
    <property type="entry name" value="Carb-sel_porin_OprB"/>
</dbReference>
<comment type="similarity">
    <text evidence="1 2">Belongs to the OprB family.</text>
</comment>
<reference evidence="3 4" key="1">
    <citation type="submission" date="2022-12" db="EMBL/GenBank/DDBJ databases">
        <title>Sphingomonas abieness sp. nov., an endophytic bacterium isolated from Abies koreana.</title>
        <authorList>
            <person name="Jiang L."/>
            <person name="Lee J."/>
        </authorList>
    </citation>
    <scope>NUCLEOTIDE SEQUENCE [LARGE SCALE GENOMIC DNA]</scope>
    <source>
        <strain evidence="4">PAMB 00755</strain>
    </source>
</reference>
<protein>
    <submittedName>
        <fullName evidence="3">Carbohydrate porin</fullName>
    </submittedName>
</protein>
<dbReference type="InterPro" id="IPR038673">
    <property type="entry name" value="OprB_sf"/>
</dbReference>
<keyword evidence="4" id="KW-1185">Reference proteome</keyword>
<organism evidence="3 4">
    <name type="scientific">Sphingomonas abietis</name>
    <dbReference type="NCBI Taxonomy" id="3012344"/>
    <lineage>
        <taxon>Bacteria</taxon>
        <taxon>Pseudomonadati</taxon>
        <taxon>Pseudomonadota</taxon>
        <taxon>Alphaproteobacteria</taxon>
        <taxon>Sphingomonadales</taxon>
        <taxon>Sphingomonadaceae</taxon>
        <taxon>Sphingomonas</taxon>
    </lineage>
</organism>
<accession>A0ABY7NJ16</accession>
<name>A0ABY7NJ16_9SPHN</name>
<dbReference type="RefSeq" id="WP_270075967.1">
    <property type="nucleotide sequence ID" value="NZ_CP115174.1"/>
</dbReference>
<dbReference type="InterPro" id="IPR052932">
    <property type="entry name" value="OprB_Porin"/>
</dbReference>
<dbReference type="PANTHER" id="PTHR37944">
    <property type="entry name" value="PORIN B"/>
    <property type="match status" value="1"/>
</dbReference>
<dbReference type="Gene3D" id="2.40.160.180">
    <property type="entry name" value="Carbohydrate-selective porin OprB"/>
    <property type="match status" value="1"/>
</dbReference>
<dbReference type="PANTHER" id="PTHR37944:SF1">
    <property type="entry name" value="PORIN B"/>
    <property type="match status" value="1"/>
</dbReference>
<evidence type="ECO:0000256" key="2">
    <source>
        <dbReference type="RuleBase" id="RU363072"/>
    </source>
</evidence>
<dbReference type="EMBL" id="CP115174">
    <property type="protein sequence ID" value="WBO21318.1"/>
    <property type="molecule type" value="Genomic_DNA"/>
</dbReference>
<evidence type="ECO:0000313" key="4">
    <source>
        <dbReference type="Proteomes" id="UP001210865"/>
    </source>
</evidence>
<dbReference type="Proteomes" id="UP001210865">
    <property type="component" value="Chromosome"/>
</dbReference>